<dbReference type="PANTHER" id="PTHR18919">
    <property type="entry name" value="ACETYL-COA C-ACYLTRANSFERASE"/>
    <property type="match status" value="1"/>
</dbReference>
<feature type="active site" description="Proton acceptor" evidence="4">
    <location>
        <position position="353"/>
    </location>
</feature>
<dbReference type="PROSITE" id="PS00098">
    <property type="entry name" value="THIOLASE_1"/>
    <property type="match status" value="1"/>
</dbReference>
<evidence type="ECO:0000313" key="9">
    <source>
        <dbReference type="Proteomes" id="UP000252357"/>
    </source>
</evidence>
<dbReference type="PROSITE" id="PS00099">
    <property type="entry name" value="THIOLASE_3"/>
    <property type="match status" value="1"/>
</dbReference>
<dbReference type="GO" id="GO:0003988">
    <property type="term" value="F:acetyl-CoA C-acyltransferase activity"/>
    <property type="evidence" value="ECO:0007669"/>
    <property type="project" value="UniProtKB-EC"/>
</dbReference>
<protein>
    <submittedName>
        <fullName evidence="8">Acetyl-CoA C-acyltransferase</fullName>
        <ecNumber evidence="8">2.3.1.16</ecNumber>
    </submittedName>
</protein>
<dbReference type="SUPFAM" id="SSF53901">
    <property type="entry name" value="Thiolase-like"/>
    <property type="match status" value="2"/>
</dbReference>
<gene>
    <name evidence="8" type="ORF">DU000_07240</name>
</gene>
<dbReference type="InterPro" id="IPR002155">
    <property type="entry name" value="Thiolase"/>
</dbReference>
<feature type="active site" description="Proton acceptor" evidence="4">
    <location>
        <position position="383"/>
    </location>
</feature>
<dbReference type="InterPro" id="IPR016039">
    <property type="entry name" value="Thiolase-like"/>
</dbReference>
<dbReference type="InterPro" id="IPR020610">
    <property type="entry name" value="Thiolase_AS"/>
</dbReference>
<feature type="domain" description="Thiolase N-terminal" evidence="6">
    <location>
        <begin position="5"/>
        <end position="265"/>
    </location>
</feature>
<evidence type="ECO:0000256" key="1">
    <source>
        <dbReference type="ARBA" id="ARBA00010982"/>
    </source>
</evidence>
<dbReference type="Proteomes" id="UP000252357">
    <property type="component" value="Unassembled WGS sequence"/>
</dbReference>
<evidence type="ECO:0000256" key="5">
    <source>
        <dbReference type="RuleBase" id="RU003557"/>
    </source>
</evidence>
<dbReference type="Gene3D" id="3.40.47.10">
    <property type="match status" value="2"/>
</dbReference>
<reference evidence="8 9" key="1">
    <citation type="journal article" date="2018" name="Int. J. Syst. Evol. Microbiol.">
        <title>Parvibium lacunae gen. nov., sp. nov., a new member of the family Alcaligenaceae isolated from a freshwater pond.</title>
        <authorList>
            <person name="Chen W.M."/>
            <person name="Xie P.B."/>
            <person name="Hsu M.Y."/>
            <person name="Sheu S.Y."/>
        </authorList>
    </citation>
    <scope>NUCLEOTIDE SEQUENCE [LARGE SCALE GENOMIC DNA]</scope>
    <source>
        <strain evidence="8 9">KMB9</strain>
    </source>
</reference>
<sequence length="400" mass="41744">MLNEVWIAAAKRTPIGAFQGELARYRAPELAAQAIAGMISAAPPLTHSVQQVTLGCVLPAGLGQAPARQAALAAGLGQHVACTTINKMCGSGMQAVILAHDQIRAGSLNSALAGGMESMSQAPYLTPKARQGLRLGHSQLIDHLFFDGLEDAYARDEQGNRYLMGWFAEQCADEFGFTRAQQDHFAIRSTTRAQTATQSGWFAPEIIPLIPPGAGPETIATDEGPRRAKLDKVSQLRPAFRANGTITAANASSISDGAAALWLLSAAQARALGQVGLARIVAHATYAQAPEKFTTAPIGAIQAVLARAGWAAHEVDLYEINEAFAVVTMAAQTHFGLADEQVNVWGGACALGHPIGASGARILVTLIHALQQRGLKRGIASLCIGGGEATAIALELLPAA</sequence>
<dbReference type="PANTHER" id="PTHR18919:SF138">
    <property type="entry name" value="ACETYL-COA C-ACETYLTRANSFERASE"/>
    <property type="match status" value="1"/>
</dbReference>
<dbReference type="PIRSF" id="PIRSF000429">
    <property type="entry name" value="Ac-CoA_Ac_transf"/>
    <property type="match status" value="1"/>
</dbReference>
<comment type="caution">
    <text evidence="8">The sequence shown here is derived from an EMBL/GenBank/DDBJ whole genome shotgun (WGS) entry which is preliminary data.</text>
</comment>
<dbReference type="EC" id="2.3.1.16" evidence="8"/>
<dbReference type="NCBIfam" id="TIGR01930">
    <property type="entry name" value="AcCoA-C-Actrans"/>
    <property type="match status" value="1"/>
</dbReference>
<dbReference type="InterPro" id="IPR020617">
    <property type="entry name" value="Thiolase_C"/>
</dbReference>
<evidence type="ECO:0000256" key="3">
    <source>
        <dbReference type="ARBA" id="ARBA00023315"/>
    </source>
</evidence>
<keyword evidence="3 5" id="KW-0012">Acyltransferase</keyword>
<keyword evidence="2 5" id="KW-0808">Transferase</keyword>
<organism evidence="8 9">
    <name type="scientific">Parvibium lacunae</name>
    <dbReference type="NCBI Taxonomy" id="1888893"/>
    <lineage>
        <taxon>Bacteria</taxon>
        <taxon>Pseudomonadati</taxon>
        <taxon>Pseudomonadota</taxon>
        <taxon>Betaproteobacteria</taxon>
        <taxon>Burkholderiales</taxon>
        <taxon>Alcaligenaceae</taxon>
        <taxon>Parvibium</taxon>
    </lineage>
</organism>
<dbReference type="RefSeq" id="WP_114402676.1">
    <property type="nucleotide sequence ID" value="NZ_QPGB01000002.1"/>
</dbReference>
<dbReference type="Pfam" id="PF00108">
    <property type="entry name" value="Thiolase_N"/>
    <property type="match status" value="1"/>
</dbReference>
<evidence type="ECO:0000313" key="8">
    <source>
        <dbReference type="EMBL" id="RCS58591.1"/>
    </source>
</evidence>
<dbReference type="Pfam" id="PF02803">
    <property type="entry name" value="Thiolase_C"/>
    <property type="match status" value="1"/>
</dbReference>
<keyword evidence="9" id="KW-1185">Reference proteome</keyword>
<dbReference type="InterPro" id="IPR020616">
    <property type="entry name" value="Thiolase_N"/>
</dbReference>
<name>A0A368L4S8_9BURK</name>
<evidence type="ECO:0000256" key="4">
    <source>
        <dbReference type="PIRSR" id="PIRSR000429-1"/>
    </source>
</evidence>
<proteinExistence type="inferred from homology"/>
<accession>A0A368L4S8</accession>
<evidence type="ECO:0000256" key="2">
    <source>
        <dbReference type="ARBA" id="ARBA00022679"/>
    </source>
</evidence>
<evidence type="ECO:0000259" key="7">
    <source>
        <dbReference type="Pfam" id="PF02803"/>
    </source>
</evidence>
<dbReference type="AlphaFoldDB" id="A0A368L4S8"/>
<feature type="active site" description="Acyl-thioester intermediate" evidence="4">
    <location>
        <position position="89"/>
    </location>
</feature>
<feature type="domain" description="Thiolase C-terminal" evidence="7">
    <location>
        <begin position="277"/>
        <end position="395"/>
    </location>
</feature>
<dbReference type="InterPro" id="IPR020615">
    <property type="entry name" value="Thiolase_acyl_enz_int_AS"/>
</dbReference>
<comment type="similarity">
    <text evidence="1 5">Belongs to the thiolase-like superfamily. Thiolase family.</text>
</comment>
<dbReference type="OrthoDB" id="9764638at2"/>
<dbReference type="CDD" id="cd00751">
    <property type="entry name" value="thiolase"/>
    <property type="match status" value="1"/>
</dbReference>
<dbReference type="EMBL" id="QPGB01000002">
    <property type="protein sequence ID" value="RCS58591.1"/>
    <property type="molecule type" value="Genomic_DNA"/>
</dbReference>
<evidence type="ECO:0000259" key="6">
    <source>
        <dbReference type="Pfam" id="PF00108"/>
    </source>
</evidence>